<comment type="caution">
    <text evidence="2">The sequence shown here is derived from an EMBL/GenBank/DDBJ whole genome shotgun (WGS) entry which is preliminary data.</text>
</comment>
<dbReference type="Proteomes" id="UP001201980">
    <property type="component" value="Unassembled WGS sequence"/>
</dbReference>
<evidence type="ECO:0000313" key="3">
    <source>
        <dbReference type="Proteomes" id="UP001201980"/>
    </source>
</evidence>
<name>A0AAD5RKC5_9PEZI</name>
<feature type="region of interest" description="Disordered" evidence="1">
    <location>
        <begin position="225"/>
        <end position="249"/>
    </location>
</feature>
<organism evidence="2 3">
    <name type="scientific">Zalerion maritima</name>
    <dbReference type="NCBI Taxonomy" id="339359"/>
    <lineage>
        <taxon>Eukaryota</taxon>
        <taxon>Fungi</taxon>
        <taxon>Dikarya</taxon>
        <taxon>Ascomycota</taxon>
        <taxon>Pezizomycotina</taxon>
        <taxon>Sordariomycetes</taxon>
        <taxon>Lulworthiomycetidae</taxon>
        <taxon>Lulworthiales</taxon>
        <taxon>Lulworthiaceae</taxon>
        <taxon>Zalerion</taxon>
    </lineage>
</organism>
<proteinExistence type="predicted"/>
<protein>
    <submittedName>
        <fullName evidence="2">MFS transporter</fullName>
    </submittedName>
</protein>
<sequence>MSNIHPAVISGVMVRAVTPSSKTSGSLPGVSCRRFRPGRLQRNCLSRLGWGEARLLRTHPFVVVGHGPLPPASWWLECLTPDSIYPTAVVYLPSLYPRCGLAARVAVFYGQYARSGGRIFCGPGTAWFLTKHERFTASERMRRDNGAYVVKHEYSPSGVEEDKLSQRDVVETVRDWKLCAHRPARNGARALAGGRVRRFVHPAVRGLRACAAGDGVATWQATRRNRGSEPSCLGGQRIRQPGGSHREPVVPGLVRGGGGGGGGYRPPFYASLGAGGILGLSPDAGMGEPAARAGRLERMTDAEREAERLSHARYADRKLMFVYGL</sequence>
<evidence type="ECO:0000256" key="1">
    <source>
        <dbReference type="SAM" id="MobiDB-lite"/>
    </source>
</evidence>
<accession>A0AAD5RKC5</accession>
<gene>
    <name evidence="2" type="ORF">MKZ38_006014</name>
</gene>
<dbReference type="AlphaFoldDB" id="A0AAD5RKC5"/>
<dbReference type="EMBL" id="JAKWBI020000365">
    <property type="protein sequence ID" value="KAJ2895967.1"/>
    <property type="molecule type" value="Genomic_DNA"/>
</dbReference>
<keyword evidence="3" id="KW-1185">Reference proteome</keyword>
<reference evidence="2" key="1">
    <citation type="submission" date="2022-07" db="EMBL/GenBank/DDBJ databases">
        <title>Draft genome sequence of Zalerion maritima ATCC 34329, a (micro)plastics degrading marine fungus.</title>
        <authorList>
            <person name="Paco A."/>
            <person name="Goncalves M.F.M."/>
            <person name="Rocha-Santos T.A.P."/>
            <person name="Alves A."/>
        </authorList>
    </citation>
    <scope>NUCLEOTIDE SEQUENCE</scope>
    <source>
        <strain evidence="2">ATCC 34329</strain>
    </source>
</reference>
<evidence type="ECO:0000313" key="2">
    <source>
        <dbReference type="EMBL" id="KAJ2895967.1"/>
    </source>
</evidence>